<gene>
    <name evidence="3" type="ORF">DLM85_16940</name>
</gene>
<feature type="transmembrane region" description="Helical" evidence="2">
    <location>
        <begin position="75"/>
        <end position="99"/>
    </location>
</feature>
<dbReference type="OrthoDB" id="1049480at2"/>
<protein>
    <recommendedName>
        <fullName evidence="5">Glycerophosphoryl diester phosphodiesterase membrane domain-containing protein</fullName>
    </recommendedName>
</protein>
<keyword evidence="2" id="KW-0812">Transmembrane</keyword>
<keyword evidence="2" id="KW-0472">Membrane</keyword>
<feature type="transmembrane region" description="Helical" evidence="2">
    <location>
        <begin position="186"/>
        <end position="213"/>
    </location>
</feature>
<evidence type="ECO:0000313" key="3">
    <source>
        <dbReference type="EMBL" id="RAK65221.1"/>
    </source>
</evidence>
<evidence type="ECO:0000256" key="1">
    <source>
        <dbReference type="SAM" id="MobiDB-lite"/>
    </source>
</evidence>
<dbReference type="Proteomes" id="UP000248553">
    <property type="component" value="Unassembled WGS sequence"/>
</dbReference>
<comment type="caution">
    <text evidence="3">The sequence shown here is derived from an EMBL/GenBank/DDBJ whole genome shotgun (WGS) entry which is preliminary data.</text>
</comment>
<evidence type="ECO:0008006" key="5">
    <source>
        <dbReference type="Google" id="ProtNLM"/>
    </source>
</evidence>
<feature type="transmembrane region" description="Helical" evidence="2">
    <location>
        <begin position="141"/>
        <end position="166"/>
    </location>
</feature>
<evidence type="ECO:0000313" key="4">
    <source>
        <dbReference type="Proteomes" id="UP000248553"/>
    </source>
</evidence>
<reference evidence="4" key="1">
    <citation type="submission" date="2018-05" db="EMBL/GenBank/DDBJ databases">
        <authorList>
            <person name="Nie L."/>
        </authorList>
    </citation>
    <scope>NUCLEOTIDE SEQUENCE [LARGE SCALE GENOMIC DNA]</scope>
    <source>
        <strain evidence="4">NL</strain>
    </source>
</reference>
<name>A0A328BFE0_9BACT</name>
<evidence type="ECO:0000256" key="2">
    <source>
        <dbReference type="SAM" id="Phobius"/>
    </source>
</evidence>
<organism evidence="3 4">
    <name type="scientific">Hymenobacter edaphi</name>
    <dbReference type="NCBI Taxonomy" id="2211146"/>
    <lineage>
        <taxon>Bacteria</taxon>
        <taxon>Pseudomonadati</taxon>
        <taxon>Bacteroidota</taxon>
        <taxon>Cytophagia</taxon>
        <taxon>Cytophagales</taxon>
        <taxon>Hymenobacteraceae</taxon>
        <taxon>Hymenobacter</taxon>
    </lineage>
</organism>
<sequence length="290" mass="31539">MSTSTTVLADAATTFSQPADFYQTRDFGQKWEATAQLLRQHGRVLFAALLRYTGPWLLLGIIIEAAGYATGNETAVGFVGGICQRVALIVGTGITFGFLRLRIQHYQAPGRELTVADVWEATSHTGAYFGKTIVGGLITTFALLLLLLPGIYVAVALTLLPAVVFLEADGDLSRCFNLIKGYWWSTFALALVYGLLFLGLLLVPAMVLGYFMASNPDNRIIGIPFSLFTAAAMFFLNPVMNVLMAFNYFSIVEAKESPGLEWRAAQLGEAAPAPAASNDYRYAPDDERPL</sequence>
<dbReference type="EMBL" id="QHKM01000005">
    <property type="protein sequence ID" value="RAK65221.1"/>
    <property type="molecule type" value="Genomic_DNA"/>
</dbReference>
<keyword evidence="2" id="KW-1133">Transmembrane helix</keyword>
<dbReference type="RefSeq" id="WP_111479306.1">
    <property type="nucleotide sequence ID" value="NZ_QHKM01000005.1"/>
</dbReference>
<accession>A0A328BFE0</accession>
<feature type="region of interest" description="Disordered" evidence="1">
    <location>
        <begin position="270"/>
        <end position="290"/>
    </location>
</feature>
<proteinExistence type="predicted"/>
<feature type="transmembrane region" description="Helical" evidence="2">
    <location>
        <begin position="44"/>
        <end position="63"/>
    </location>
</feature>
<keyword evidence="4" id="KW-1185">Reference proteome</keyword>
<feature type="transmembrane region" description="Helical" evidence="2">
    <location>
        <begin position="225"/>
        <end position="249"/>
    </location>
</feature>
<dbReference type="AlphaFoldDB" id="A0A328BFE0"/>